<evidence type="ECO:0000313" key="1">
    <source>
        <dbReference type="EMBL" id="VEL20570.1"/>
    </source>
</evidence>
<dbReference type="EMBL" id="CAAALY010047081">
    <property type="protein sequence ID" value="VEL20570.1"/>
    <property type="molecule type" value="Genomic_DNA"/>
</dbReference>
<name>A0A448WUG3_9PLAT</name>
<protein>
    <submittedName>
        <fullName evidence="1">Uncharacterized protein</fullName>
    </submittedName>
</protein>
<dbReference type="AlphaFoldDB" id="A0A448WUG3"/>
<keyword evidence="2" id="KW-1185">Reference proteome</keyword>
<evidence type="ECO:0000313" key="2">
    <source>
        <dbReference type="Proteomes" id="UP000784294"/>
    </source>
</evidence>
<gene>
    <name evidence="1" type="ORF">PXEA_LOCUS14010</name>
</gene>
<accession>A0A448WUG3</accession>
<reference evidence="1" key="1">
    <citation type="submission" date="2018-11" db="EMBL/GenBank/DDBJ databases">
        <authorList>
            <consortium name="Pathogen Informatics"/>
        </authorList>
    </citation>
    <scope>NUCLEOTIDE SEQUENCE</scope>
</reference>
<dbReference type="Proteomes" id="UP000784294">
    <property type="component" value="Unassembled WGS sequence"/>
</dbReference>
<comment type="caution">
    <text evidence="1">The sequence shown here is derived from an EMBL/GenBank/DDBJ whole genome shotgun (WGS) entry which is preliminary data.</text>
</comment>
<sequence>MTHSLYPFCPTADANTYISLCPCAYILPSSSANRRTCIQPSSRLPTQLRNPNALQTTCPIRHMQASSLSTCALSPTGLCIFHSALHHIL</sequence>
<proteinExistence type="predicted"/>
<organism evidence="1 2">
    <name type="scientific">Protopolystoma xenopodis</name>
    <dbReference type="NCBI Taxonomy" id="117903"/>
    <lineage>
        <taxon>Eukaryota</taxon>
        <taxon>Metazoa</taxon>
        <taxon>Spiralia</taxon>
        <taxon>Lophotrochozoa</taxon>
        <taxon>Platyhelminthes</taxon>
        <taxon>Monogenea</taxon>
        <taxon>Polyopisthocotylea</taxon>
        <taxon>Polystomatidea</taxon>
        <taxon>Polystomatidae</taxon>
        <taxon>Protopolystoma</taxon>
    </lineage>
</organism>